<dbReference type="RefSeq" id="WP_176758204.1">
    <property type="nucleotide sequence ID" value="NZ_FNBC01000036.1"/>
</dbReference>
<name>A0A1G7JMC9_9DEIN</name>
<sequence length="279" mass="30270">MARIWPLVLLLLGCARIPDAGPLAPLPPIRLEAEAPLRIAVAGILSPKRSYPYRTLAQTLWPQATVVGRRGYGEVLDLLRKGQVDMAFLCTFAAAKAVAEGYGEVIAKSIPASWTRYRSVVIVPATSDRQSLEDLAGATMAFVDPLSNTGYIRPIRELKKRGIFLGKTLFTYAHDRAVEAVIRGLVEAAAVDGMVLDTMIRKDAGLQEKIRIIWEGPEDPPPPVVVRKGIAPEVKEEILKRLEKAGQLLEPTFRTPFTPAGNIARPPGGAPRSRDGAPG</sequence>
<evidence type="ECO:0000256" key="2">
    <source>
        <dbReference type="SAM" id="SignalP"/>
    </source>
</evidence>
<dbReference type="SUPFAM" id="SSF53850">
    <property type="entry name" value="Periplasmic binding protein-like II"/>
    <property type="match status" value="1"/>
</dbReference>
<dbReference type="STRING" id="482827.SAMN04488243_1362"/>
<keyword evidence="4" id="KW-1185">Reference proteome</keyword>
<gene>
    <name evidence="3" type="ORF">SAMN04488243_1362</name>
</gene>
<dbReference type="Pfam" id="PF12974">
    <property type="entry name" value="Phosphonate-bd"/>
    <property type="match status" value="1"/>
</dbReference>
<keyword evidence="2" id="KW-0732">Signal</keyword>
<evidence type="ECO:0000313" key="3">
    <source>
        <dbReference type="EMBL" id="SDF26112.1"/>
    </source>
</evidence>
<dbReference type="AlphaFoldDB" id="A0A1G7JMC9"/>
<evidence type="ECO:0000256" key="1">
    <source>
        <dbReference type="SAM" id="MobiDB-lite"/>
    </source>
</evidence>
<organism evidence="3 4">
    <name type="scientific">Thermus arciformis</name>
    <dbReference type="NCBI Taxonomy" id="482827"/>
    <lineage>
        <taxon>Bacteria</taxon>
        <taxon>Thermotogati</taxon>
        <taxon>Deinococcota</taxon>
        <taxon>Deinococci</taxon>
        <taxon>Thermales</taxon>
        <taxon>Thermaceae</taxon>
        <taxon>Thermus</taxon>
    </lineage>
</organism>
<dbReference type="PANTHER" id="PTHR35841:SF1">
    <property type="entry name" value="PHOSPHONATES-BINDING PERIPLASMIC PROTEIN"/>
    <property type="match status" value="1"/>
</dbReference>
<dbReference type="Proteomes" id="UP000199446">
    <property type="component" value="Unassembled WGS sequence"/>
</dbReference>
<protein>
    <submittedName>
        <fullName evidence="3">Phosphonate transport system substrate-binding protein</fullName>
    </submittedName>
</protein>
<feature type="signal peptide" evidence="2">
    <location>
        <begin position="1"/>
        <end position="20"/>
    </location>
</feature>
<dbReference type="EMBL" id="FNBC01000036">
    <property type="protein sequence ID" value="SDF26112.1"/>
    <property type="molecule type" value="Genomic_DNA"/>
</dbReference>
<dbReference type="Gene3D" id="3.40.190.10">
    <property type="entry name" value="Periplasmic binding protein-like II"/>
    <property type="match status" value="2"/>
</dbReference>
<dbReference type="PANTHER" id="PTHR35841">
    <property type="entry name" value="PHOSPHONATES-BINDING PERIPLASMIC PROTEIN"/>
    <property type="match status" value="1"/>
</dbReference>
<evidence type="ECO:0000313" key="4">
    <source>
        <dbReference type="Proteomes" id="UP000199446"/>
    </source>
</evidence>
<feature type="region of interest" description="Disordered" evidence="1">
    <location>
        <begin position="251"/>
        <end position="279"/>
    </location>
</feature>
<feature type="chain" id="PRO_5011620538" evidence="2">
    <location>
        <begin position="21"/>
        <end position="279"/>
    </location>
</feature>
<accession>A0A1G7JMC9</accession>
<reference evidence="4" key="1">
    <citation type="submission" date="2016-10" db="EMBL/GenBank/DDBJ databases">
        <authorList>
            <person name="Varghese N."/>
            <person name="Submissions S."/>
        </authorList>
    </citation>
    <scope>NUCLEOTIDE SEQUENCE [LARGE SCALE GENOMIC DNA]</scope>
    <source>
        <strain evidence="4">CGMCC 1.6992</strain>
    </source>
</reference>
<proteinExistence type="predicted"/>